<evidence type="ECO:0000313" key="3">
    <source>
        <dbReference type="Proteomes" id="UP000383932"/>
    </source>
</evidence>
<proteinExistence type="predicted"/>
<reference evidence="2 3" key="1">
    <citation type="journal article" date="2019" name="Fungal Biol. Biotechnol.">
        <title>Draft genome sequence of fastidious pathogen Ceratobasidium theobromae, which causes vascular-streak dieback in Theobroma cacao.</title>
        <authorList>
            <person name="Ali S.S."/>
            <person name="Asman A."/>
            <person name="Shao J."/>
            <person name="Firmansyah A.P."/>
            <person name="Susilo A.W."/>
            <person name="Rosmana A."/>
            <person name="McMahon P."/>
            <person name="Junaid M."/>
            <person name="Guest D."/>
            <person name="Kheng T.Y."/>
            <person name="Meinhardt L.W."/>
            <person name="Bailey B.A."/>
        </authorList>
    </citation>
    <scope>NUCLEOTIDE SEQUENCE [LARGE SCALE GENOMIC DNA]</scope>
    <source>
        <strain evidence="2 3">CT2</strain>
    </source>
</reference>
<gene>
    <name evidence="2" type="ORF">CTheo_9060</name>
</gene>
<dbReference type="OrthoDB" id="3264306at2759"/>
<evidence type="ECO:0000256" key="1">
    <source>
        <dbReference type="SAM" id="MobiDB-lite"/>
    </source>
</evidence>
<accession>A0A5N5Q7T5</accession>
<dbReference type="EMBL" id="SSOP01001037">
    <property type="protein sequence ID" value="KAB5587501.1"/>
    <property type="molecule type" value="Genomic_DNA"/>
</dbReference>
<dbReference type="AlphaFoldDB" id="A0A5N5Q7T5"/>
<sequence length="403" mass="45526">MFGPRKVFAGAGPPGMNIPASVQPSFGLPMPWQQSGHNSDPNTQPNGMFPLLPPAGGANELYVPVTVLQQCFQPVLDQAAASYAELRELQNESAEQKCQLDKLGSQLGLKRHLPDTPGDEGDDEGDGPDSNSSWVASKLKRACKGKDQLKPEELHAMQEVYCRVITCGCKVKHFNELKLEGLDKEELREVDENWDQPWRPDFARAWSDCRNQIWVEKINDAVMDDEWAKELVAKGNFPALCFNKQFMSQYILSNTWAHCHSGAKVNENFNGAAQRHEGNNTKGKHLLHRKQLLECWKRAVTRDPNDPKVGIRFKWEGKDIPPELLTLEITSNVISDKEYEVDGIWPLTTVEDHQKAHQQHDFEGVKPFYRHKMWDKIFAAMDGFLNPPKGTTSKLTACYYAVS</sequence>
<feature type="region of interest" description="Disordered" evidence="1">
    <location>
        <begin position="105"/>
        <end position="133"/>
    </location>
</feature>
<organism evidence="2 3">
    <name type="scientific">Ceratobasidium theobromae</name>
    <dbReference type="NCBI Taxonomy" id="1582974"/>
    <lineage>
        <taxon>Eukaryota</taxon>
        <taxon>Fungi</taxon>
        <taxon>Dikarya</taxon>
        <taxon>Basidiomycota</taxon>
        <taxon>Agaricomycotina</taxon>
        <taxon>Agaricomycetes</taxon>
        <taxon>Cantharellales</taxon>
        <taxon>Ceratobasidiaceae</taxon>
        <taxon>Ceratobasidium</taxon>
    </lineage>
</organism>
<comment type="caution">
    <text evidence="2">The sequence shown here is derived from an EMBL/GenBank/DDBJ whole genome shotgun (WGS) entry which is preliminary data.</text>
</comment>
<feature type="compositionally biased region" description="Acidic residues" evidence="1">
    <location>
        <begin position="117"/>
        <end position="127"/>
    </location>
</feature>
<keyword evidence="3" id="KW-1185">Reference proteome</keyword>
<name>A0A5N5Q7T5_9AGAM</name>
<evidence type="ECO:0000313" key="2">
    <source>
        <dbReference type="EMBL" id="KAB5587501.1"/>
    </source>
</evidence>
<dbReference type="Proteomes" id="UP000383932">
    <property type="component" value="Unassembled WGS sequence"/>
</dbReference>
<protein>
    <submittedName>
        <fullName evidence="2">Uncharacterized protein</fullName>
    </submittedName>
</protein>